<name>A0ABW0AZI0_9ACTN</name>
<reference evidence="3" key="1">
    <citation type="journal article" date="2019" name="Int. J. Syst. Evol. Microbiol.">
        <title>The Global Catalogue of Microorganisms (GCM) 10K type strain sequencing project: providing services to taxonomists for standard genome sequencing and annotation.</title>
        <authorList>
            <consortium name="The Broad Institute Genomics Platform"/>
            <consortium name="The Broad Institute Genome Sequencing Center for Infectious Disease"/>
            <person name="Wu L."/>
            <person name="Ma J."/>
        </authorList>
    </citation>
    <scope>NUCLEOTIDE SEQUENCE [LARGE SCALE GENOMIC DNA]</scope>
    <source>
        <strain evidence="3">CGMCC 4.1721</strain>
    </source>
</reference>
<accession>A0ABW0AZI0</accession>
<feature type="transmembrane region" description="Helical" evidence="1">
    <location>
        <begin position="107"/>
        <end position="126"/>
    </location>
</feature>
<dbReference type="RefSeq" id="WP_065848757.1">
    <property type="nucleotide sequence ID" value="NZ_JBHSKI010000002.1"/>
</dbReference>
<feature type="transmembrane region" description="Helical" evidence="1">
    <location>
        <begin position="132"/>
        <end position="152"/>
    </location>
</feature>
<keyword evidence="1" id="KW-1133">Transmembrane helix</keyword>
<gene>
    <name evidence="2" type="ORF">ACFPRK_06715</name>
</gene>
<keyword evidence="1" id="KW-0472">Membrane</keyword>
<sequence length="175" mass="18764">MSAHQNPTPEEAARTLRDVEQRRIQAAEGSGGARWVYVVLGLAAFLLLAAPDWVGDDAQAWVSIGYAVLAVAYVVLLRTRRGSALLGHRTGLRKDELDGAFMRRRRLTLLAVVAIGLVVSVLGARVSLDLPYWRSGVGALLGAVVIFLGPAWDRAVRTRAVRGGRTVTEGPGAAR</sequence>
<evidence type="ECO:0000256" key="1">
    <source>
        <dbReference type="SAM" id="Phobius"/>
    </source>
</evidence>
<comment type="caution">
    <text evidence="2">The sequence shown here is derived from an EMBL/GenBank/DDBJ whole genome shotgun (WGS) entry which is preliminary data.</text>
</comment>
<dbReference type="Proteomes" id="UP001596208">
    <property type="component" value="Unassembled WGS sequence"/>
</dbReference>
<feature type="transmembrane region" description="Helical" evidence="1">
    <location>
        <begin position="60"/>
        <end position="79"/>
    </location>
</feature>
<protein>
    <recommendedName>
        <fullName evidence="4">Integral membrane protein</fullName>
    </recommendedName>
</protein>
<evidence type="ECO:0000313" key="2">
    <source>
        <dbReference type="EMBL" id="MFC5170288.1"/>
    </source>
</evidence>
<keyword evidence="3" id="KW-1185">Reference proteome</keyword>
<proteinExistence type="predicted"/>
<feature type="transmembrane region" description="Helical" evidence="1">
    <location>
        <begin position="35"/>
        <end position="54"/>
    </location>
</feature>
<keyword evidence="1" id="KW-0812">Transmembrane</keyword>
<evidence type="ECO:0008006" key="4">
    <source>
        <dbReference type="Google" id="ProtNLM"/>
    </source>
</evidence>
<organism evidence="2 3">
    <name type="scientific">Streptomyces mutomycini</name>
    <dbReference type="NCBI Taxonomy" id="284036"/>
    <lineage>
        <taxon>Bacteria</taxon>
        <taxon>Bacillati</taxon>
        <taxon>Actinomycetota</taxon>
        <taxon>Actinomycetes</taxon>
        <taxon>Kitasatosporales</taxon>
        <taxon>Streptomycetaceae</taxon>
        <taxon>Streptomyces</taxon>
    </lineage>
</organism>
<dbReference type="EMBL" id="JBHSKI010000002">
    <property type="protein sequence ID" value="MFC5170288.1"/>
    <property type="molecule type" value="Genomic_DNA"/>
</dbReference>
<evidence type="ECO:0000313" key="3">
    <source>
        <dbReference type="Proteomes" id="UP001596208"/>
    </source>
</evidence>